<dbReference type="PROSITE" id="PS50893">
    <property type="entry name" value="ABC_TRANSPORTER_2"/>
    <property type="match status" value="1"/>
</dbReference>
<feature type="transmembrane region" description="Helical" evidence="9">
    <location>
        <begin position="601"/>
        <end position="622"/>
    </location>
</feature>
<reference evidence="11" key="1">
    <citation type="journal article" date="2015" name="PLoS ONE">
        <title>Whole-Transcriptome Survey of the Putative ATP-Binding Cassette (ABC) Transporter Family Genes in the Latex-Producing Laticifers of Hevea brasiliensis.</title>
        <authorList>
            <person name="Nie Z."/>
            <person name="Kang G."/>
            <person name="Li Y."/>
            <person name="Dai L."/>
            <person name="Zeng R."/>
        </authorList>
    </citation>
    <scope>NUCLEOTIDE SEQUENCE</scope>
</reference>
<dbReference type="SUPFAM" id="SSF52540">
    <property type="entry name" value="P-loop containing nucleoside triphosphate hydrolases"/>
    <property type="match status" value="1"/>
</dbReference>
<feature type="transmembrane region" description="Helical" evidence="9">
    <location>
        <begin position="376"/>
        <end position="393"/>
    </location>
</feature>
<evidence type="ECO:0000256" key="2">
    <source>
        <dbReference type="ARBA" id="ARBA00005814"/>
    </source>
</evidence>
<dbReference type="InterPro" id="IPR043926">
    <property type="entry name" value="ABCG_dom"/>
</dbReference>
<accession>A0A097P9S4</accession>
<keyword evidence="6" id="KW-0067">ATP-binding</keyword>
<evidence type="ECO:0000256" key="3">
    <source>
        <dbReference type="ARBA" id="ARBA00022448"/>
    </source>
</evidence>
<dbReference type="Gene3D" id="3.40.50.300">
    <property type="entry name" value="P-loop containing nucleotide triphosphate hydrolases"/>
    <property type="match status" value="1"/>
</dbReference>
<dbReference type="EMBL" id="KM035305">
    <property type="protein sequence ID" value="AIU41648.1"/>
    <property type="molecule type" value="mRNA"/>
</dbReference>
<dbReference type="PANTHER" id="PTHR48042:SF32">
    <property type="entry name" value="ABC TRANSPORTER DOMAIN-CONTAINING PROTEIN"/>
    <property type="match status" value="1"/>
</dbReference>
<feature type="domain" description="ABC transporter" evidence="10">
    <location>
        <begin position="29"/>
        <end position="275"/>
    </location>
</feature>
<dbReference type="InterPro" id="IPR003593">
    <property type="entry name" value="AAA+_ATPase"/>
</dbReference>
<feature type="transmembrane region" description="Helical" evidence="9">
    <location>
        <begin position="482"/>
        <end position="504"/>
    </location>
</feature>
<dbReference type="Pfam" id="PF19055">
    <property type="entry name" value="ABC2_membrane_7"/>
    <property type="match status" value="1"/>
</dbReference>
<feature type="transmembrane region" description="Helical" evidence="9">
    <location>
        <begin position="446"/>
        <end position="470"/>
    </location>
</feature>
<feature type="transmembrane region" description="Helical" evidence="9">
    <location>
        <begin position="510"/>
        <end position="533"/>
    </location>
</feature>
<dbReference type="SMART" id="SM00382">
    <property type="entry name" value="AAA"/>
    <property type="match status" value="1"/>
</dbReference>
<proteinExistence type="evidence at transcript level"/>
<keyword evidence="5" id="KW-0547">Nucleotide-binding</keyword>
<evidence type="ECO:0000256" key="7">
    <source>
        <dbReference type="ARBA" id="ARBA00022989"/>
    </source>
</evidence>
<evidence type="ECO:0000256" key="6">
    <source>
        <dbReference type="ARBA" id="ARBA00022840"/>
    </source>
</evidence>
<name>A0A097P9S4_HEVBR</name>
<gene>
    <name evidence="11" type="primary">ABCG11</name>
</gene>
<comment type="subcellular location">
    <subcellularLocation>
        <location evidence="1">Membrane</location>
        <topology evidence="1">Multi-pass membrane protein</topology>
    </subcellularLocation>
</comment>
<keyword evidence="4 9" id="KW-0812">Transmembrane</keyword>
<dbReference type="PROSITE" id="PS00211">
    <property type="entry name" value="ABC_TRANSPORTER_1"/>
    <property type="match status" value="1"/>
</dbReference>
<dbReference type="AlphaFoldDB" id="A0A097P9S4"/>
<dbReference type="FunFam" id="3.40.50.300:FF:001533">
    <property type="entry name" value="ABC transporter G family member 11"/>
    <property type="match status" value="1"/>
</dbReference>
<dbReference type="InterPro" id="IPR017871">
    <property type="entry name" value="ABC_transporter-like_CS"/>
</dbReference>
<dbReference type="GO" id="GO:0140359">
    <property type="term" value="F:ABC-type transporter activity"/>
    <property type="evidence" value="ECO:0007669"/>
    <property type="project" value="InterPro"/>
</dbReference>
<evidence type="ECO:0000256" key="4">
    <source>
        <dbReference type="ARBA" id="ARBA00022692"/>
    </source>
</evidence>
<dbReference type="InterPro" id="IPR003439">
    <property type="entry name" value="ABC_transporter-like_ATP-bd"/>
</dbReference>
<dbReference type="Pfam" id="PF00005">
    <property type="entry name" value="ABC_tran"/>
    <property type="match status" value="1"/>
</dbReference>
<dbReference type="GO" id="GO:0016020">
    <property type="term" value="C:membrane"/>
    <property type="evidence" value="ECO:0007669"/>
    <property type="project" value="UniProtKB-SubCell"/>
</dbReference>
<evidence type="ECO:0000256" key="9">
    <source>
        <dbReference type="SAM" id="Phobius"/>
    </source>
</evidence>
<dbReference type="Pfam" id="PF01061">
    <property type="entry name" value="ABC2_membrane"/>
    <property type="match status" value="1"/>
</dbReference>
<keyword evidence="7 9" id="KW-1133">Transmembrane helix</keyword>
<sequence length="649" mass="72440">MTSLEMETSDINSVQTHTPKEDVDDAVFLSWKDLWVTVRDGRHGSRSILQGLTAYAQPGELLAIMGPSGCGKSTLLDALAGRLNSNTIQAGEVLINGHKQALAYGTTAYVTQDNNLVATLTVREAVYYSAQLQLPDSMSNSEKKERAERTIREMGLQDARNTRIGGWGAKGLSGGQKRRVSICIEILTHPKLLFLDEPTSGLDSAASYYIMSRIASLGRNDGIRRTIIFSIHQPSSEVFQLFNNLCLLSSGKMVYFGPASAANEFFTLNGFPCPTYQNHSDHFLKTINKDFERDLEQGMSDATPTEEVINTLIQSYTSSETYQEVRKKVAEINKEDYGAILEKKRSHASFLNQFLVLTRRSFVNMYRDIGYYRLRLFVYVGLAFGLATIYYDLGSSYGSIQARGSLLMFISTFLTFMAIGGFPSFVEEMKVFVRERLNGHYGTTAFIFANTFSSKPFLLVISLIPGAIAYYLTGLQKGFDHFLCFASIIFASMILVESVMMVVASIVPNFLMGIIAGAGIQGLMILGGGFFRLPNDLPKPFWKYPLYYIAFHKYAYQGMFKNEFEGLKLQSNQAAGGIPRMINGEEILRDVWQVEMGYSKWVDVVILLGMAIFYRFLFLIIIKTSETIKPVIIAATEVPPNETIHGEAL</sequence>
<organism evidence="11">
    <name type="scientific">Hevea brasiliensis</name>
    <name type="common">Para rubber tree</name>
    <name type="synonym">Siphonia brasiliensis</name>
    <dbReference type="NCBI Taxonomy" id="3981"/>
    <lineage>
        <taxon>Eukaryota</taxon>
        <taxon>Viridiplantae</taxon>
        <taxon>Streptophyta</taxon>
        <taxon>Embryophyta</taxon>
        <taxon>Tracheophyta</taxon>
        <taxon>Spermatophyta</taxon>
        <taxon>Magnoliopsida</taxon>
        <taxon>eudicotyledons</taxon>
        <taxon>Gunneridae</taxon>
        <taxon>Pentapetalae</taxon>
        <taxon>rosids</taxon>
        <taxon>fabids</taxon>
        <taxon>Malpighiales</taxon>
        <taxon>Euphorbiaceae</taxon>
        <taxon>Crotonoideae</taxon>
        <taxon>Micrandreae</taxon>
        <taxon>Hevea</taxon>
    </lineage>
</organism>
<dbReference type="InterPro" id="IPR052215">
    <property type="entry name" value="Plant_ABCG"/>
</dbReference>
<evidence type="ECO:0000313" key="11">
    <source>
        <dbReference type="EMBL" id="AIU41648.1"/>
    </source>
</evidence>
<evidence type="ECO:0000256" key="5">
    <source>
        <dbReference type="ARBA" id="ARBA00022741"/>
    </source>
</evidence>
<protein>
    <submittedName>
        <fullName evidence="11">ABC transporter family protein</fullName>
    </submittedName>
</protein>
<dbReference type="GO" id="GO:0016887">
    <property type="term" value="F:ATP hydrolysis activity"/>
    <property type="evidence" value="ECO:0007669"/>
    <property type="project" value="InterPro"/>
</dbReference>
<dbReference type="InterPro" id="IPR027417">
    <property type="entry name" value="P-loop_NTPase"/>
</dbReference>
<keyword evidence="3" id="KW-0813">Transport</keyword>
<evidence type="ECO:0000256" key="1">
    <source>
        <dbReference type="ARBA" id="ARBA00004141"/>
    </source>
</evidence>
<dbReference type="InterPro" id="IPR013525">
    <property type="entry name" value="ABC2_TM"/>
</dbReference>
<keyword evidence="8 9" id="KW-0472">Membrane</keyword>
<dbReference type="GO" id="GO:0005524">
    <property type="term" value="F:ATP binding"/>
    <property type="evidence" value="ECO:0007669"/>
    <property type="project" value="UniProtKB-KW"/>
</dbReference>
<evidence type="ECO:0000256" key="8">
    <source>
        <dbReference type="ARBA" id="ARBA00023136"/>
    </source>
</evidence>
<comment type="similarity">
    <text evidence="2">Belongs to the ABC transporter superfamily. ABCG family. Eye pigment precursor importer (TC 3.A.1.204) subfamily.</text>
</comment>
<feature type="transmembrane region" description="Helical" evidence="9">
    <location>
        <begin position="405"/>
        <end position="426"/>
    </location>
</feature>
<dbReference type="PANTHER" id="PTHR48042">
    <property type="entry name" value="ABC TRANSPORTER G FAMILY MEMBER 11"/>
    <property type="match status" value="1"/>
</dbReference>
<evidence type="ECO:0000259" key="10">
    <source>
        <dbReference type="PROSITE" id="PS50893"/>
    </source>
</evidence>